<dbReference type="InterPro" id="IPR009030">
    <property type="entry name" value="Growth_fac_rcpt_cys_sf"/>
</dbReference>
<evidence type="ECO:0000256" key="10">
    <source>
        <dbReference type="ARBA" id="ARBA00022989"/>
    </source>
</evidence>
<dbReference type="Pfam" id="PF00008">
    <property type="entry name" value="EGF"/>
    <property type="match status" value="9"/>
</dbReference>
<dbReference type="GO" id="GO:0016324">
    <property type="term" value="C:apical plasma membrane"/>
    <property type="evidence" value="ECO:0007669"/>
    <property type="project" value="UniProtKB-SubCell"/>
</dbReference>
<keyword evidence="21" id="KW-1185">Reference proteome</keyword>
<keyword evidence="5 16" id="KW-0245">EGF-like domain</keyword>
<dbReference type="FunFam" id="2.10.25.10:FF:000004">
    <property type="entry name" value="Neurogenic locus notch 1"/>
    <property type="match status" value="2"/>
</dbReference>
<feature type="domain" description="EGF-like" evidence="19">
    <location>
        <begin position="2319"/>
        <end position="2355"/>
    </location>
</feature>
<dbReference type="CDD" id="cd00110">
    <property type="entry name" value="LamG"/>
    <property type="match status" value="3"/>
</dbReference>
<evidence type="ECO:0000256" key="16">
    <source>
        <dbReference type="PROSITE-ProRule" id="PRU00076"/>
    </source>
</evidence>
<feature type="disulfide bond" evidence="16">
    <location>
        <begin position="1941"/>
        <end position="1950"/>
    </location>
</feature>
<dbReference type="FunFam" id="2.10.25.10:FF:000012">
    <property type="entry name" value="Delta-like protein"/>
    <property type="match status" value="1"/>
</dbReference>
<dbReference type="FunFam" id="2.10.25.10:FF:000109">
    <property type="entry name" value="Notch homolog 4, [Drosophila]"/>
    <property type="match status" value="1"/>
</dbReference>
<gene>
    <name evidence="20" type="ORF">GSLYS_00003922001</name>
</gene>
<feature type="disulfide bond" evidence="16">
    <location>
        <begin position="499"/>
        <end position="508"/>
    </location>
</feature>
<feature type="domain" description="EGF-like" evidence="19">
    <location>
        <begin position="625"/>
        <end position="663"/>
    </location>
</feature>
<evidence type="ECO:0000256" key="4">
    <source>
        <dbReference type="ARBA" id="ARBA00022475"/>
    </source>
</evidence>
<feature type="domain" description="Laminin G" evidence="18">
    <location>
        <begin position="1186"/>
        <end position="1363"/>
    </location>
</feature>
<comment type="caution">
    <text evidence="20">The sequence shown here is derived from an EMBL/GenBank/DDBJ whole genome shotgun (WGS) entry which is preliminary data.</text>
</comment>
<keyword evidence="14" id="KW-0966">Cell projection</keyword>
<feature type="disulfide bond" evidence="16">
    <location>
        <begin position="991"/>
        <end position="1000"/>
    </location>
</feature>
<dbReference type="InterPro" id="IPR018097">
    <property type="entry name" value="EGF_Ca-bd_CS"/>
</dbReference>
<dbReference type="CDD" id="cd00054">
    <property type="entry name" value="EGF_CA"/>
    <property type="match status" value="22"/>
</dbReference>
<name>A0AAV2H7W4_LYMST</name>
<evidence type="ECO:0000256" key="12">
    <source>
        <dbReference type="ARBA" id="ARBA00023157"/>
    </source>
</evidence>
<dbReference type="FunFam" id="2.10.25.10:FF:000472">
    <property type="entry name" value="Uncharacterized protein, isoform A"/>
    <property type="match status" value="3"/>
</dbReference>
<organism evidence="20 21">
    <name type="scientific">Lymnaea stagnalis</name>
    <name type="common">Great pond snail</name>
    <name type="synonym">Helix stagnalis</name>
    <dbReference type="NCBI Taxonomy" id="6523"/>
    <lineage>
        <taxon>Eukaryota</taxon>
        <taxon>Metazoa</taxon>
        <taxon>Spiralia</taxon>
        <taxon>Lophotrochozoa</taxon>
        <taxon>Mollusca</taxon>
        <taxon>Gastropoda</taxon>
        <taxon>Heterobranchia</taxon>
        <taxon>Euthyneura</taxon>
        <taxon>Panpulmonata</taxon>
        <taxon>Hygrophila</taxon>
        <taxon>Lymnaeoidea</taxon>
        <taxon>Lymnaeidae</taxon>
        <taxon>Lymnaea</taxon>
    </lineage>
</organism>
<dbReference type="SMART" id="SM00181">
    <property type="entry name" value="EGF"/>
    <property type="match status" value="39"/>
</dbReference>
<feature type="domain" description="EGF-like" evidence="19">
    <location>
        <begin position="511"/>
        <end position="547"/>
    </location>
</feature>
<evidence type="ECO:0000256" key="6">
    <source>
        <dbReference type="ARBA" id="ARBA00022692"/>
    </source>
</evidence>
<dbReference type="GO" id="GO:0005509">
    <property type="term" value="F:calcium ion binding"/>
    <property type="evidence" value="ECO:0007669"/>
    <property type="project" value="InterPro"/>
</dbReference>
<feature type="domain" description="EGF-like" evidence="19">
    <location>
        <begin position="395"/>
        <end position="431"/>
    </location>
</feature>
<comment type="caution">
    <text evidence="16">Lacks conserved residue(s) required for the propagation of feature annotation.</text>
</comment>
<feature type="domain" description="EGF-like" evidence="19">
    <location>
        <begin position="1915"/>
        <end position="1951"/>
    </location>
</feature>
<dbReference type="PANTHER" id="PTHR12916">
    <property type="entry name" value="CYTOCHROME C OXIDASE POLYPEPTIDE VIC-2"/>
    <property type="match status" value="1"/>
</dbReference>
<evidence type="ECO:0000256" key="9">
    <source>
        <dbReference type="ARBA" id="ARBA00022837"/>
    </source>
</evidence>
<feature type="domain" description="EGF-like" evidence="19">
    <location>
        <begin position="357"/>
        <end position="394"/>
    </location>
</feature>
<dbReference type="Proteomes" id="UP001497497">
    <property type="component" value="Unassembled WGS sequence"/>
</dbReference>
<dbReference type="InterPro" id="IPR013032">
    <property type="entry name" value="EGF-like_CS"/>
</dbReference>
<feature type="disulfide bond" evidence="16">
    <location>
        <begin position="653"/>
        <end position="662"/>
    </location>
</feature>
<evidence type="ECO:0000259" key="19">
    <source>
        <dbReference type="PROSITE" id="PS50026"/>
    </source>
</evidence>
<dbReference type="Pfam" id="PF25024">
    <property type="entry name" value="EGF_TEN"/>
    <property type="match status" value="1"/>
</dbReference>
<feature type="disulfide bond" evidence="16">
    <location>
        <begin position="693"/>
        <end position="702"/>
    </location>
</feature>
<dbReference type="FunFam" id="2.10.25.10:FF:000247">
    <property type="entry name" value="Delta/notch like EGF repeat containing"/>
    <property type="match status" value="1"/>
</dbReference>
<dbReference type="FunFam" id="2.10.25.10:FF:000172">
    <property type="entry name" value="FAT atypical cadherin 3"/>
    <property type="match status" value="1"/>
</dbReference>
<feature type="domain" description="Laminin G" evidence="18">
    <location>
        <begin position="1686"/>
        <end position="1875"/>
    </location>
</feature>
<feature type="disulfide bond" evidence="16">
    <location>
        <begin position="421"/>
        <end position="430"/>
    </location>
</feature>
<feature type="domain" description="EGF-like" evidence="19">
    <location>
        <begin position="1061"/>
        <end position="1097"/>
    </location>
</feature>
<feature type="disulfide bond" evidence="16">
    <location>
        <begin position="2054"/>
        <end position="2071"/>
    </location>
</feature>
<dbReference type="SUPFAM" id="SSF49899">
    <property type="entry name" value="Concanavalin A-like lectins/glucanases"/>
    <property type="match status" value="4"/>
</dbReference>
<dbReference type="GO" id="GO:0005112">
    <property type="term" value="F:Notch binding"/>
    <property type="evidence" value="ECO:0007669"/>
    <property type="project" value="TreeGrafter"/>
</dbReference>
<feature type="domain" description="EGF-like" evidence="19">
    <location>
        <begin position="279"/>
        <end position="317"/>
    </location>
</feature>
<feature type="disulfide bond" evidence="16">
    <location>
        <begin position="1391"/>
        <end position="1400"/>
    </location>
</feature>
<feature type="disulfide bond" evidence="16">
    <location>
        <begin position="1646"/>
        <end position="1655"/>
    </location>
</feature>
<feature type="domain" description="EGF-like" evidence="19">
    <location>
        <begin position="1365"/>
        <end position="1401"/>
    </location>
</feature>
<keyword evidence="4" id="KW-1003">Cell membrane</keyword>
<keyword evidence="3" id="KW-0217">Developmental protein</keyword>
<feature type="disulfide bond" evidence="16">
    <location>
        <begin position="2110"/>
        <end position="2119"/>
    </location>
</feature>
<feature type="disulfide bond" evidence="16">
    <location>
        <begin position="2323"/>
        <end position="2333"/>
    </location>
</feature>
<dbReference type="Pfam" id="PF02210">
    <property type="entry name" value="Laminin_G_2"/>
    <property type="match status" value="3"/>
</dbReference>
<dbReference type="Pfam" id="PF07645">
    <property type="entry name" value="EGF_CA"/>
    <property type="match status" value="4"/>
</dbReference>
<dbReference type="InterPro" id="IPR000152">
    <property type="entry name" value="EGF-type_Asp/Asn_hydroxyl_site"/>
</dbReference>
<dbReference type="PANTHER" id="PTHR12916:SF4">
    <property type="entry name" value="UNINFLATABLE, ISOFORM C"/>
    <property type="match status" value="1"/>
</dbReference>
<keyword evidence="11" id="KW-0472">Membrane</keyword>
<feature type="disulfide bond" evidence="16">
    <location>
        <begin position="1049"/>
        <end position="1058"/>
    </location>
</feature>
<dbReference type="GO" id="GO:0032991">
    <property type="term" value="C:protein-containing complex"/>
    <property type="evidence" value="ECO:0007669"/>
    <property type="project" value="UniProtKB-ARBA"/>
</dbReference>
<feature type="domain" description="EGF-like" evidence="19">
    <location>
        <begin position="2395"/>
        <end position="2433"/>
    </location>
</feature>
<evidence type="ECO:0000256" key="5">
    <source>
        <dbReference type="ARBA" id="ARBA00022536"/>
    </source>
</evidence>
<dbReference type="InterPro" id="IPR013320">
    <property type="entry name" value="ConA-like_dom_sf"/>
</dbReference>
<evidence type="ECO:0000259" key="18">
    <source>
        <dbReference type="PROSITE" id="PS50025"/>
    </source>
</evidence>
<feature type="domain" description="EGF-like" evidence="19">
    <location>
        <begin position="1953"/>
        <end position="1993"/>
    </location>
</feature>
<dbReference type="PROSITE" id="PS50025">
    <property type="entry name" value="LAM_G_DOMAIN"/>
    <property type="match status" value="4"/>
</dbReference>
<dbReference type="GO" id="GO:0005911">
    <property type="term" value="C:cell-cell junction"/>
    <property type="evidence" value="ECO:0007669"/>
    <property type="project" value="UniProtKB-ARBA"/>
</dbReference>
<dbReference type="GO" id="GO:0007163">
    <property type="term" value="P:establishment or maintenance of cell polarity"/>
    <property type="evidence" value="ECO:0007669"/>
    <property type="project" value="UniProtKB-ARBA"/>
</dbReference>
<feature type="domain" description="EGF-like" evidence="19">
    <location>
        <begin position="238"/>
        <end position="274"/>
    </location>
</feature>
<protein>
    <recommendedName>
        <fullName evidence="22">Protein crumbs</fullName>
    </recommendedName>
</protein>
<evidence type="ECO:0000256" key="17">
    <source>
        <dbReference type="PROSITE-ProRule" id="PRU00122"/>
    </source>
</evidence>
<dbReference type="Gene3D" id="2.10.25.10">
    <property type="entry name" value="Laminin"/>
    <property type="match status" value="35"/>
</dbReference>
<dbReference type="GO" id="GO:0048646">
    <property type="term" value="P:anatomical structure formation involved in morphogenesis"/>
    <property type="evidence" value="ECO:0007669"/>
    <property type="project" value="UniProtKB-ARBA"/>
</dbReference>
<feature type="disulfide bond" evidence="16">
    <location>
        <begin position="613"/>
        <end position="622"/>
    </location>
</feature>
<feature type="disulfide bond" evidence="16">
    <location>
        <begin position="1087"/>
        <end position="1096"/>
    </location>
</feature>
<feature type="domain" description="EGF-like" evidence="19">
    <location>
        <begin position="2276"/>
        <end position="2317"/>
    </location>
</feature>
<feature type="domain" description="EGF-like" evidence="19">
    <location>
        <begin position="798"/>
        <end position="844"/>
    </location>
</feature>
<feature type="domain" description="EGF-like" evidence="19">
    <location>
        <begin position="1877"/>
        <end position="1913"/>
    </location>
</feature>
<feature type="disulfide bond" evidence="16">
    <location>
        <begin position="307"/>
        <end position="316"/>
    </location>
</feature>
<dbReference type="InterPro" id="IPR001791">
    <property type="entry name" value="Laminin_G"/>
</dbReference>
<feature type="disulfide bond" evidence="16">
    <location>
        <begin position="876"/>
        <end position="885"/>
    </location>
</feature>
<feature type="disulfide bond" evidence="16">
    <location>
        <begin position="288"/>
        <end position="305"/>
    </location>
</feature>
<feature type="disulfide bond" evidence="16">
    <location>
        <begin position="2307"/>
        <end position="2316"/>
    </location>
</feature>
<dbReference type="GO" id="GO:0009887">
    <property type="term" value="P:animal organ morphogenesis"/>
    <property type="evidence" value="ECO:0007669"/>
    <property type="project" value="UniProtKB-ARBA"/>
</dbReference>
<feature type="domain" description="EGF-like" evidence="19">
    <location>
        <begin position="665"/>
        <end position="703"/>
    </location>
</feature>
<dbReference type="SUPFAM" id="SSF57196">
    <property type="entry name" value="EGF/Laminin"/>
    <property type="match status" value="22"/>
</dbReference>
<evidence type="ECO:0000256" key="8">
    <source>
        <dbReference type="ARBA" id="ARBA00022737"/>
    </source>
</evidence>
<proteinExistence type="inferred from homology"/>
<keyword evidence="9" id="KW-0106">Calcium</keyword>
<dbReference type="SMART" id="SM00282">
    <property type="entry name" value="LamG"/>
    <property type="match status" value="4"/>
</dbReference>
<dbReference type="Pfam" id="PF12661">
    <property type="entry name" value="hEGF"/>
    <property type="match status" value="3"/>
</dbReference>
<feature type="disulfide bond" evidence="16">
    <location>
        <begin position="575"/>
        <end position="584"/>
    </location>
</feature>
<dbReference type="FunFam" id="2.10.25.10:FF:000039">
    <property type="entry name" value="Crumbs cell polarity complex component 1"/>
    <property type="match status" value="1"/>
</dbReference>
<comment type="similarity">
    <text evidence="15">Belongs to the Crumbs protein family.</text>
</comment>
<feature type="domain" description="EGF-like" evidence="19">
    <location>
        <begin position="705"/>
        <end position="741"/>
    </location>
</feature>
<feature type="disulfide bond" evidence="17">
    <location>
        <begin position="1336"/>
        <end position="1363"/>
    </location>
</feature>
<feature type="domain" description="Laminin G" evidence="18">
    <location>
        <begin position="1408"/>
        <end position="1623"/>
    </location>
</feature>
<dbReference type="PROSITE" id="PS00022">
    <property type="entry name" value="EGF_1"/>
    <property type="match status" value="26"/>
</dbReference>
<dbReference type="GO" id="GO:0007219">
    <property type="term" value="P:Notch signaling pathway"/>
    <property type="evidence" value="ECO:0007669"/>
    <property type="project" value="TreeGrafter"/>
</dbReference>
<feature type="domain" description="EGF-like" evidence="19">
    <location>
        <begin position="1003"/>
        <end position="1059"/>
    </location>
</feature>
<feature type="disulfide bond" evidence="16">
    <location>
        <begin position="674"/>
        <end position="691"/>
    </location>
</feature>
<feature type="domain" description="EGF-like" evidence="19">
    <location>
        <begin position="473"/>
        <end position="509"/>
    </location>
</feature>
<evidence type="ECO:0008006" key="22">
    <source>
        <dbReference type="Google" id="ProtNLM"/>
    </source>
</evidence>
<feature type="domain" description="EGF-like" evidence="19">
    <location>
        <begin position="319"/>
        <end position="355"/>
    </location>
</feature>
<accession>A0AAV2H7W4</accession>
<dbReference type="GO" id="GO:0048667">
    <property type="term" value="P:cell morphogenesis involved in neuron differentiation"/>
    <property type="evidence" value="ECO:0007669"/>
    <property type="project" value="UniProtKB-ARBA"/>
</dbReference>
<dbReference type="PRINTS" id="PR01983">
    <property type="entry name" value="NOTCH"/>
</dbReference>
<dbReference type="Gene3D" id="2.60.120.200">
    <property type="match status" value="4"/>
</dbReference>
<feature type="domain" description="EGF-like" evidence="19">
    <location>
        <begin position="965"/>
        <end position="1001"/>
    </location>
</feature>
<evidence type="ECO:0000256" key="7">
    <source>
        <dbReference type="ARBA" id="ARBA00022729"/>
    </source>
</evidence>
<keyword evidence="6" id="KW-0812">Transmembrane</keyword>
<dbReference type="InterPro" id="IPR049883">
    <property type="entry name" value="NOTCH1_EGF-like"/>
</dbReference>
<evidence type="ECO:0000256" key="15">
    <source>
        <dbReference type="ARBA" id="ARBA00060989"/>
    </source>
</evidence>
<feature type="domain" description="EGF-like" evidence="19">
    <location>
        <begin position="2159"/>
        <end position="2197"/>
    </location>
</feature>
<keyword evidence="8" id="KW-0677">Repeat</keyword>
<feature type="disulfide bond" evidence="16">
    <location>
        <begin position="323"/>
        <end position="333"/>
    </location>
</feature>
<feature type="disulfide bond" evidence="16">
    <location>
        <begin position="914"/>
        <end position="923"/>
    </location>
</feature>
<feature type="domain" description="EGF-like" evidence="19">
    <location>
        <begin position="888"/>
        <end position="924"/>
    </location>
</feature>
<feature type="disulfide bond" evidence="16">
    <location>
        <begin position="384"/>
        <end position="393"/>
    </location>
</feature>
<feature type="disulfide bond" evidence="16">
    <location>
        <begin position="731"/>
        <end position="740"/>
    </location>
</feature>
<feature type="disulfide bond" evidence="16">
    <location>
        <begin position="264"/>
        <end position="273"/>
    </location>
</feature>
<evidence type="ECO:0000256" key="13">
    <source>
        <dbReference type="ARBA" id="ARBA00023180"/>
    </source>
</evidence>
<feature type="domain" description="EGF-like" evidence="19">
    <location>
        <begin position="2357"/>
        <end position="2394"/>
    </location>
</feature>
<evidence type="ECO:0000256" key="11">
    <source>
        <dbReference type="ARBA" id="ARBA00023136"/>
    </source>
</evidence>
<dbReference type="FunFam" id="2.10.25.10:FF:000208">
    <property type="entry name" value="Crumbs 2, cell polarity complex component"/>
    <property type="match status" value="1"/>
</dbReference>
<reference evidence="20 21" key="1">
    <citation type="submission" date="2024-04" db="EMBL/GenBank/DDBJ databases">
        <authorList>
            <consortium name="Genoscope - CEA"/>
            <person name="William W."/>
        </authorList>
    </citation>
    <scope>NUCLEOTIDE SEQUENCE [LARGE SCALE GENOMIC DNA]</scope>
</reference>
<dbReference type="GO" id="GO:0001764">
    <property type="term" value="P:neuron migration"/>
    <property type="evidence" value="ECO:0007669"/>
    <property type="project" value="UniProtKB-ARBA"/>
</dbReference>
<dbReference type="PROSITE" id="PS50026">
    <property type="entry name" value="EGF_3"/>
    <property type="match status" value="36"/>
</dbReference>
<feature type="disulfide bond" evidence="16">
    <location>
        <begin position="2187"/>
        <end position="2196"/>
    </location>
</feature>
<feature type="domain" description="EGF-like" evidence="19">
    <location>
        <begin position="926"/>
        <end position="963"/>
    </location>
</feature>
<dbReference type="PROSITE" id="PS01186">
    <property type="entry name" value="EGF_2"/>
    <property type="match status" value="24"/>
</dbReference>
<dbReference type="EMBL" id="CAXITT010000055">
    <property type="protein sequence ID" value="CAL1529767.1"/>
    <property type="molecule type" value="Genomic_DNA"/>
</dbReference>
<evidence type="ECO:0000256" key="3">
    <source>
        <dbReference type="ARBA" id="ARBA00022473"/>
    </source>
</evidence>
<feature type="disulfide bond" evidence="16">
    <location>
        <begin position="537"/>
        <end position="546"/>
    </location>
</feature>
<feature type="disulfide bond" evidence="16">
    <location>
        <begin position="2264"/>
        <end position="2273"/>
    </location>
</feature>
<keyword evidence="10" id="KW-1133">Transmembrane helix</keyword>
<dbReference type="GO" id="GO:0016358">
    <property type="term" value="P:dendrite development"/>
    <property type="evidence" value="ECO:0007669"/>
    <property type="project" value="UniProtKB-ARBA"/>
</dbReference>
<evidence type="ECO:0000313" key="20">
    <source>
        <dbReference type="EMBL" id="CAL1529767.1"/>
    </source>
</evidence>
<evidence type="ECO:0000313" key="21">
    <source>
        <dbReference type="Proteomes" id="UP001497497"/>
    </source>
</evidence>
<keyword evidence="7" id="KW-0732">Signal</keyword>
<evidence type="ECO:0000256" key="1">
    <source>
        <dbReference type="ARBA" id="ARBA00004247"/>
    </source>
</evidence>
<sequence>MCTKEVQRRTRCGSFLLFLPQPHMPSANSLSSALTSLFILLAVSSTLPVTSQRNYAFFNPTSLITIPNSAWGLRALKQFTFRTCSDSGSLISLASSPSSITPTSSGGQELSVSLYNSSLLFSYTGASGQTRVTSAGATFTHYSWYTVQVNFLLGAVRLTVASENSSVLADVTVANSTFNADLLDVRLTGNMVIGRGFYGCMYQGPGVNFSAPGLIAQGIIWDSCPLIGMPSCSRGNSNDNDCWSDPCFNGATCIDGVNNFTCQCRPNFNGTRCENDLAYMYGCDVQPCLSGGTCEPTSGPSKFYCRCPPGFTGTLCETQIDLCRKFPCVHGVCVTGVNSYRCNCSGSGYQGVDCSVDIDECSANSSICDTYHCFNLPGGYTCECAPGFHGTPCQNINECLSQPCQNSGTCIDGINSFTCTCPPGYTSSNCGTDVDDCASNPCTSPNTACRDLVNGYKCVCKEGFSGEPPSCVDINECDLRYCKNNATCNNTIGNYTCNCLPGFVDKNCSINFNECSSNPCVNNATCNDLVNNYTCACLLGFNGRNCEHNIDDCLPNICRNAGSCQDLVHDYKCNCQPGWTGRNCDRDIDDCNPNPCLNNAACHDHLNHYNCTCPPGYSGSNCGNNINECDLFGSPCKNDGVCFDGINNYSCNCTADWMGNNCSETYNACSFQPCRNGGNCTTQPPSHSYSCACPRGFTGSNCEVDIDDCKIDSCPSYQTCYDAIENFTCGCKRGYTGVNCEIEVNECDAAPCQNGGTCTDGHGNFTCKCQQKIYDIRLVIGEKGLFKSGYTGDTCEVDINECDYFDPPICQNGGLCKDEPDGSFTCYCKSDSTSGNLYTGTLCEQRRSYCEIQPRNQTCQNGGTCRNLNTNFVCDCVPGFNGTLCEHNIDECAPKPCQYNGSCTDLINDYSCTCIDGITGKNCETNIDDCAVNPCLHGGHCVDRINNYTCDCTGTGFNGTQCETNIDDCVDNPCQHGGTCRDGVKEYNCSCLQGYRGLNCSEDIPECTPNPCLYNSLCLEYSNKTLYDKGNPNFVNFTYEKAAGYLCQCVAGVTGPNCSIEINECDSNPCFHNSTCEDRFNNFFCRCAPGYQGVTCNEEINECNVFKPCQNGGTCVDKVADYNCTCPAAEPNRENFGGKNCTTRLTGCQGINCNNGACVPKLVGIQHWYDCRCSTGFTGVVCDVPTVVSFGKGEDYIMERWSDSQLELSLRFRTSVSDAVLLLCKLTGNVDYILVQLLRGRIQIKYKSTSAQTWMLNTLAPVNDSNFHTLAMTLSNNITVSLPSDNCNNETTMAPQKCVVTHTFVGTIPVVSWAYIGSVNASGIVNELFPRSYIGCMEDIFLNKTLYYLGQPNGNYIGISPGCSRVTQCEASSCRRQGNCEDLWDSYLCHCNRPYYGQDCELQYPAVTFGLLPGSYAQYSLPPISVVIDNSMISFFFITRSEQAFIMLASNGNTMNSSYQSFLVLYLKNGRLAIDFFKCGYSVTFSTVRTASDGLRHFVSVEVKNTYLALRLDSEIVYQNVSASHTVCDQSFGFYVLALTLGKYQGLGSRQKRDLTAVQKDSWFENVQWRYRRQANTGEVYLAMPGFEGVIQDLEINNVKRNFTNLSASQNLTQGALSTRNVCQDQPCENGGNCTEAFYNDFTCTCIRGYRGKNCSELNFCSFGSCPEESECVNIPSGYECVSEASFLFDSSSVTYTINGTMPAPVLTFQFRTRALYGLIFLLRQGEYFFKVRVANGRLEANSKLSSSFSETTKTIQQKPVNDGRWYSARFEVINETYLRLQVFYENALYDDTNNRVINGSTIDIGGMIDSAEIVLGNTLRAKYTREWEANFRGCLRDVRLGGVLMPFYTDDTFVNNTAPVKFLAERIEGIFHHCTGRDVCTNRICLNGGHCEDEWNDFTCRCNVGFEDRLCERNPNNCAGNPCRNGGLCVDGLSTSTCKCPVGFSGPRCENDLSLCDATSGSQCLNNATCVDRGHDFTCNCSSQEFTGWFCNVTTRQNCSGSPCLHSGSCTDLSITIGAETNVSSFNCTCRTGYEGPLCEREIDYCNKDGVVCANNGNCLNHPESQSFECLCNGTGYSGHNCTESINTCTLTCDNGQCLTDGQNQTCKCTAGYDGPTCSVPLDLCQNMSMCQHGQCNDTGCNCTGSGWNGKASHCDVQKNECEDPDPICLHGGNCTDIEGGFKCNCSLGYEGDRCDRPNCSAVACLNNGHCIANSTDWSCKCPEFVEGSLCDSVGPCFNKPCDQSNTISCTQNITLQNYTCVCGPGWKGANCTQDIDECLESDPLLKNRCVNGTCVNTNGSYLCNCTPGYTGQLCGDEINECETAPCAHGTCSDMINKFVCNCTGTGYMGETCSEDIDECLTVTRVCNDGTCKNLPGNYSCDCGDQYLGTNCDVLNPCYNKTCQNGGTCQTSNNFTSSSCMCSVGYEGVTCEKVGHVRYISDSIKQLALVMAQCARLSDIDNFSSKPTFIMTARSKRATRGAYSPSQQETMGSRVELGNVLKKPPEERLI</sequence>
<feature type="domain" description="EGF-like" evidence="19">
    <location>
        <begin position="2234"/>
        <end position="2274"/>
    </location>
</feature>
<feature type="domain" description="EGF-like" evidence="19">
    <location>
        <begin position="851"/>
        <end position="886"/>
    </location>
</feature>
<dbReference type="FunFam" id="2.10.25.10:FF:000123">
    <property type="entry name" value="Crumbs homolog 1 (Drosophila)"/>
    <property type="match status" value="1"/>
</dbReference>
<dbReference type="InterPro" id="IPR001881">
    <property type="entry name" value="EGF-like_Ca-bd_dom"/>
</dbReference>
<feature type="domain" description="EGF-like" evidence="19">
    <location>
        <begin position="2043"/>
        <end position="2084"/>
    </location>
</feature>
<dbReference type="InterPro" id="IPR000742">
    <property type="entry name" value="EGF"/>
</dbReference>
<feature type="domain" description="EGF-like" evidence="19">
    <location>
        <begin position="1099"/>
        <end position="1142"/>
    </location>
</feature>
<feature type="disulfide bond" evidence="16">
    <location>
        <begin position="2031"/>
        <end position="2040"/>
    </location>
</feature>
<evidence type="ECO:0000256" key="14">
    <source>
        <dbReference type="ARBA" id="ARBA00023273"/>
    </source>
</evidence>
<evidence type="ECO:0000256" key="2">
    <source>
        <dbReference type="ARBA" id="ARBA00004316"/>
    </source>
</evidence>
<feature type="domain" description="EGF-like" evidence="19">
    <location>
        <begin position="1619"/>
        <end position="1656"/>
    </location>
</feature>
<comment type="subcellular location">
    <subcellularLocation>
        <location evidence="1">Apical cell membrane</location>
        <topology evidence="1">Single-pass type I membrane protein</topology>
    </subcellularLocation>
    <subcellularLocation>
        <location evidence="2">Cell projection</location>
    </subcellularLocation>
</comment>
<feature type="domain" description="EGF-like" evidence="19">
    <location>
        <begin position="433"/>
        <end position="472"/>
    </location>
</feature>
<keyword evidence="13" id="KW-0325">Glycoprotein</keyword>
<feature type="disulfide bond" evidence="16">
    <location>
        <begin position="1903"/>
        <end position="1912"/>
    </location>
</feature>
<dbReference type="PROSITE" id="PS01187">
    <property type="entry name" value="EGF_CA"/>
    <property type="match status" value="13"/>
</dbReference>
<dbReference type="SMART" id="SM00179">
    <property type="entry name" value="EGF_CA"/>
    <property type="match status" value="31"/>
</dbReference>
<feature type="domain" description="Laminin G" evidence="18">
    <location>
        <begin position="45"/>
        <end position="224"/>
    </location>
</feature>
<dbReference type="SUPFAM" id="SSF57184">
    <property type="entry name" value="Growth factor receptor domain"/>
    <property type="match status" value="2"/>
</dbReference>
<dbReference type="PRINTS" id="PR00010">
    <property type="entry name" value="EGFBLOOD"/>
</dbReference>
<dbReference type="PROSITE" id="PS00010">
    <property type="entry name" value="ASX_HYDROXYL"/>
    <property type="match status" value="24"/>
</dbReference>
<keyword evidence="12 16" id="KW-1015">Disulfide bond</keyword>
<feature type="disulfide bond" evidence="16">
    <location>
        <begin position="2423"/>
        <end position="2432"/>
    </location>
</feature>
<feature type="disulfide bond" evidence="16">
    <location>
        <begin position="2384"/>
        <end position="2393"/>
    </location>
</feature>
<feature type="disulfide bond" evidence="16">
    <location>
        <begin position="2404"/>
        <end position="2421"/>
    </location>
</feature>
<feature type="domain" description="EGF-like" evidence="19">
    <location>
        <begin position="587"/>
        <end position="623"/>
    </location>
</feature>
<feature type="domain" description="EGF-like" evidence="19">
    <location>
        <begin position="2086"/>
        <end position="2120"/>
    </location>
</feature>
<dbReference type="GO" id="GO:0043005">
    <property type="term" value="C:neuron projection"/>
    <property type="evidence" value="ECO:0007669"/>
    <property type="project" value="UniProtKB-ARBA"/>
</dbReference>
<feature type="domain" description="EGF-like" evidence="19">
    <location>
        <begin position="743"/>
        <end position="796"/>
    </location>
</feature>
<feature type="domain" description="EGF-like" evidence="19">
    <location>
        <begin position="549"/>
        <end position="585"/>
    </location>
</feature>
<feature type="domain" description="EGF-like" evidence="19">
    <location>
        <begin position="1996"/>
        <end position="2041"/>
    </location>
</feature>